<evidence type="ECO:0000256" key="6">
    <source>
        <dbReference type="ARBA" id="ARBA00023125"/>
    </source>
</evidence>
<evidence type="ECO:0000313" key="9">
    <source>
        <dbReference type="EMBL" id="KZE71588.1"/>
    </source>
</evidence>
<keyword evidence="6" id="KW-0238">DNA-binding</keyword>
<dbReference type="GO" id="GO:0009307">
    <property type="term" value="P:DNA restriction-modification system"/>
    <property type="evidence" value="ECO:0007669"/>
    <property type="project" value="UniProtKB-KW"/>
</dbReference>
<evidence type="ECO:0000256" key="5">
    <source>
        <dbReference type="ARBA" id="ARBA00022747"/>
    </source>
</evidence>
<dbReference type="GO" id="GO:0009007">
    <property type="term" value="F:site-specific DNA-methyltransferase (adenine-specific) activity"/>
    <property type="evidence" value="ECO:0007669"/>
    <property type="project" value="UniProtKB-EC"/>
</dbReference>
<dbReference type="PANTHER" id="PTHR42933">
    <property type="entry name" value="SLR6095 PROTEIN"/>
    <property type="match status" value="1"/>
</dbReference>
<dbReference type="SUPFAM" id="SSF53335">
    <property type="entry name" value="S-adenosyl-L-methionine-dependent methyltransferases"/>
    <property type="match status" value="1"/>
</dbReference>
<accession>A0A163TCT3</accession>
<evidence type="ECO:0000256" key="1">
    <source>
        <dbReference type="ARBA" id="ARBA00011900"/>
    </source>
</evidence>
<dbReference type="GO" id="GO:0003677">
    <property type="term" value="F:DNA binding"/>
    <property type="evidence" value="ECO:0007669"/>
    <property type="project" value="UniProtKB-KW"/>
</dbReference>
<reference evidence="10" key="1">
    <citation type="submission" date="2016-01" db="EMBL/GenBank/DDBJ databases">
        <title>Draft genome of Chromobacterium sp. F49.</title>
        <authorList>
            <person name="Hong K.W."/>
        </authorList>
    </citation>
    <scope>NUCLEOTIDE SEQUENCE [LARGE SCALE GENOMIC DNA]</scope>
    <source>
        <strain evidence="10">M63</strain>
    </source>
</reference>
<dbReference type="RefSeq" id="WP_063187952.1">
    <property type="nucleotide sequence ID" value="NZ_LQRA01000110.1"/>
</dbReference>
<dbReference type="InterPro" id="IPR003356">
    <property type="entry name" value="DNA_methylase_A-5"/>
</dbReference>
<feature type="domain" description="DNA methylase adenine-specific" evidence="8">
    <location>
        <begin position="115"/>
        <end position="418"/>
    </location>
</feature>
<keyword evidence="10" id="KW-1185">Reference proteome</keyword>
<dbReference type="AlphaFoldDB" id="A0A163TCT3"/>
<dbReference type="InterPro" id="IPR044946">
    <property type="entry name" value="Restrct_endonuc_typeI_TRD_sf"/>
</dbReference>
<protein>
    <recommendedName>
        <fullName evidence="1">site-specific DNA-methyltransferase (adenine-specific)</fullName>
        <ecNumber evidence="1">2.1.1.72</ecNumber>
    </recommendedName>
</protein>
<dbReference type="Pfam" id="PF02384">
    <property type="entry name" value="N6_Mtase"/>
    <property type="match status" value="1"/>
</dbReference>
<dbReference type="Gene3D" id="3.90.220.20">
    <property type="entry name" value="DNA methylase specificity domains"/>
    <property type="match status" value="1"/>
</dbReference>
<evidence type="ECO:0000256" key="3">
    <source>
        <dbReference type="ARBA" id="ARBA00022679"/>
    </source>
</evidence>
<comment type="caution">
    <text evidence="9">The sequence shown here is derived from an EMBL/GenBank/DDBJ whole genome shotgun (WGS) entry which is preliminary data.</text>
</comment>
<dbReference type="Gene3D" id="3.40.50.150">
    <property type="entry name" value="Vaccinia Virus protein VP39"/>
    <property type="match status" value="1"/>
</dbReference>
<evidence type="ECO:0000256" key="4">
    <source>
        <dbReference type="ARBA" id="ARBA00022691"/>
    </source>
</evidence>
<keyword evidence="5" id="KW-0680">Restriction system</keyword>
<keyword evidence="2" id="KW-0489">Methyltransferase</keyword>
<proteinExistence type="predicted"/>
<dbReference type="PRINTS" id="PR00507">
    <property type="entry name" value="N12N6MTFRASE"/>
</dbReference>
<dbReference type="OrthoDB" id="9814572at2"/>
<dbReference type="InterPro" id="IPR029063">
    <property type="entry name" value="SAM-dependent_MTases_sf"/>
</dbReference>
<organism evidence="9 10">
    <name type="scientific">Paenibacillus elgii</name>
    <dbReference type="NCBI Taxonomy" id="189691"/>
    <lineage>
        <taxon>Bacteria</taxon>
        <taxon>Bacillati</taxon>
        <taxon>Bacillota</taxon>
        <taxon>Bacilli</taxon>
        <taxon>Bacillales</taxon>
        <taxon>Paenibacillaceae</taxon>
        <taxon>Paenibacillus</taxon>
    </lineage>
</organism>
<name>A0A163TCT3_9BACL</name>
<gene>
    <name evidence="9" type="ORF">AV654_05105</name>
</gene>
<dbReference type="GO" id="GO:0032259">
    <property type="term" value="P:methylation"/>
    <property type="evidence" value="ECO:0007669"/>
    <property type="project" value="UniProtKB-KW"/>
</dbReference>
<dbReference type="SUPFAM" id="SSF116734">
    <property type="entry name" value="DNA methylase specificity domain"/>
    <property type="match status" value="1"/>
</dbReference>
<comment type="catalytic activity">
    <reaction evidence="7">
        <text>a 2'-deoxyadenosine in DNA + S-adenosyl-L-methionine = an N(6)-methyl-2'-deoxyadenosine in DNA + S-adenosyl-L-homocysteine + H(+)</text>
        <dbReference type="Rhea" id="RHEA:15197"/>
        <dbReference type="Rhea" id="RHEA-COMP:12418"/>
        <dbReference type="Rhea" id="RHEA-COMP:12419"/>
        <dbReference type="ChEBI" id="CHEBI:15378"/>
        <dbReference type="ChEBI" id="CHEBI:57856"/>
        <dbReference type="ChEBI" id="CHEBI:59789"/>
        <dbReference type="ChEBI" id="CHEBI:90615"/>
        <dbReference type="ChEBI" id="CHEBI:90616"/>
        <dbReference type="EC" id="2.1.1.72"/>
    </reaction>
</comment>
<evidence type="ECO:0000259" key="8">
    <source>
        <dbReference type="Pfam" id="PF02384"/>
    </source>
</evidence>
<keyword evidence="4" id="KW-0949">S-adenosyl-L-methionine</keyword>
<evidence type="ECO:0000256" key="2">
    <source>
        <dbReference type="ARBA" id="ARBA00022603"/>
    </source>
</evidence>
<dbReference type="PANTHER" id="PTHR42933:SF3">
    <property type="entry name" value="TYPE I RESTRICTION ENZYME MJAVIII METHYLASE SUBUNIT"/>
    <property type="match status" value="1"/>
</dbReference>
<evidence type="ECO:0000256" key="7">
    <source>
        <dbReference type="ARBA" id="ARBA00047942"/>
    </source>
</evidence>
<dbReference type="EMBL" id="LQRA01000110">
    <property type="protein sequence ID" value="KZE71588.1"/>
    <property type="molecule type" value="Genomic_DNA"/>
</dbReference>
<dbReference type="EC" id="2.1.1.72" evidence="1"/>
<sequence length="635" mass="72186">MMENQVNALLWNVIDVSRGDISLSETKQVAFRLTTFKFLNDISNHPYAPQPEFAWEFIRSGGNGFGLRINEAFRQLEDKYPTLAGVFTSHDFQKYPDSMLFQIISAFGRSTINNELAGEMSEQLFTFIFEKEGKSSGESVTPKEIALLLPRLLKIMDGSVYDGVSGIGRFLIESRKYAIHNSGSVQLYGQEINMETVALSRMYLVLNGINDEVIQQGDVLQSPKWINNGRLQLFDYVVMSPPFGVRNWGQRNAEFDPYGRFHYGIPSANNGDMAFVLHAIASLNNQGKAAIVVPLGILFRSGPDQRIREALLMDDLIEAVIQLPSNLFANTGIPVAILIINKKKRPERKDKVVLIQADEGFLKRRGQNILREEDMDRIASVFESDVESEQYSRIVTMKELHSNEWNLQPKRYFENSEVDSPIGRVRFDRTSFESSNVPKVEMKKIAEVFRGFNVPSSITESSEGVEYKVISLPDVQNGEINFDNMMTIRLEETNRIRAYQVQPGDLILSCRGFTYKMAVVPETNEQLIISNNFIGIRPKESADSTYIKAYLESPVGQYYLNYLQKGATLTVISRDDVENIPIIDIPLATQREVGSAFIEADRELQERIREAEESRIRKYIELYNRMGAMQAVDLE</sequence>
<dbReference type="Proteomes" id="UP000076563">
    <property type="component" value="Unassembled WGS sequence"/>
</dbReference>
<evidence type="ECO:0000313" key="10">
    <source>
        <dbReference type="Proteomes" id="UP000076563"/>
    </source>
</evidence>
<dbReference type="GO" id="GO:0008170">
    <property type="term" value="F:N-methyltransferase activity"/>
    <property type="evidence" value="ECO:0007669"/>
    <property type="project" value="InterPro"/>
</dbReference>
<keyword evidence="3" id="KW-0808">Transferase</keyword>
<dbReference type="InterPro" id="IPR051537">
    <property type="entry name" value="DNA_Adenine_Mtase"/>
</dbReference>